<name>A0A178MBN6_9CHLR</name>
<sequence>MPFFKDEEELRHILGTLYDRVKCDAQIAPRICEGRIVIQFRYEEPHGVVTIDAAHPPTQPGAYCDVFWGEVSLKPDVEMSMKADIAHQFWHGKINLMTALARRQIIAKGPIPKILKLLPAVEPVYTMYPTMLREMGREDLVLTK</sequence>
<evidence type="ECO:0000313" key="1">
    <source>
        <dbReference type="EMBL" id="OAN46210.1"/>
    </source>
</evidence>
<dbReference type="OrthoDB" id="5418706at2"/>
<reference evidence="1 2" key="1">
    <citation type="submission" date="2016-04" db="EMBL/GenBank/DDBJ databases">
        <title>Chloroflexus islandicus sp. nov., a thermophilic filamentous anoxygenic phototrophic bacterium from geyser Strokkur (Iceland).</title>
        <authorList>
            <person name="Gaisin V.A."/>
            <person name="Kalashnikov A.M."/>
            <person name="Sukhacheva M.V."/>
            <person name="Grouzdev D.S."/>
            <person name="Ivanov T.M."/>
            <person name="Kuznetsov B."/>
            <person name="Gorlenko V.M."/>
        </authorList>
    </citation>
    <scope>NUCLEOTIDE SEQUENCE [LARGE SCALE GENOMIC DNA]</scope>
    <source>
        <strain evidence="2">isl-2</strain>
    </source>
</reference>
<dbReference type="Gene3D" id="3.30.1050.10">
    <property type="entry name" value="SCP2 sterol-binding domain"/>
    <property type="match status" value="1"/>
</dbReference>
<dbReference type="InterPro" id="IPR036527">
    <property type="entry name" value="SCP2_sterol-bd_dom_sf"/>
</dbReference>
<evidence type="ECO:0000313" key="2">
    <source>
        <dbReference type="Proteomes" id="UP000078287"/>
    </source>
</evidence>
<dbReference type="RefSeq" id="WP_066786243.1">
    <property type="nucleotide sequence ID" value="NZ_LWQS01000047.1"/>
</dbReference>
<proteinExistence type="predicted"/>
<keyword evidence="2" id="KW-1185">Reference proteome</keyword>
<gene>
    <name evidence="1" type="ORF">A6A03_13175</name>
</gene>
<dbReference type="STRING" id="1707952.A6A03_13175"/>
<dbReference type="SUPFAM" id="SSF55718">
    <property type="entry name" value="SCP-like"/>
    <property type="match status" value="1"/>
</dbReference>
<protein>
    <recommendedName>
        <fullName evidence="3">SCP2 domain-containing protein</fullName>
    </recommendedName>
</protein>
<organism evidence="1 2">
    <name type="scientific">Chloroflexus islandicus</name>
    <dbReference type="NCBI Taxonomy" id="1707952"/>
    <lineage>
        <taxon>Bacteria</taxon>
        <taxon>Bacillati</taxon>
        <taxon>Chloroflexota</taxon>
        <taxon>Chloroflexia</taxon>
        <taxon>Chloroflexales</taxon>
        <taxon>Chloroflexineae</taxon>
        <taxon>Chloroflexaceae</taxon>
        <taxon>Chloroflexus</taxon>
    </lineage>
</organism>
<accession>A0A178MBN6</accession>
<dbReference type="AlphaFoldDB" id="A0A178MBN6"/>
<dbReference type="EMBL" id="LWQS01000047">
    <property type="protein sequence ID" value="OAN46210.1"/>
    <property type="molecule type" value="Genomic_DNA"/>
</dbReference>
<evidence type="ECO:0008006" key="3">
    <source>
        <dbReference type="Google" id="ProtNLM"/>
    </source>
</evidence>
<dbReference type="Proteomes" id="UP000078287">
    <property type="component" value="Unassembled WGS sequence"/>
</dbReference>
<comment type="caution">
    <text evidence="1">The sequence shown here is derived from an EMBL/GenBank/DDBJ whole genome shotgun (WGS) entry which is preliminary data.</text>
</comment>